<dbReference type="GO" id="GO:0070402">
    <property type="term" value="F:NADPH binding"/>
    <property type="evidence" value="ECO:0007669"/>
    <property type="project" value="TreeGrafter"/>
</dbReference>
<dbReference type="SMART" id="SM00829">
    <property type="entry name" value="PKS_ER"/>
    <property type="match status" value="1"/>
</dbReference>
<dbReference type="STRING" id="83401.SAMN05421742_101409"/>
<evidence type="ECO:0000313" key="5">
    <source>
        <dbReference type="Proteomes" id="UP000217076"/>
    </source>
</evidence>
<reference evidence="5" key="1">
    <citation type="submission" date="2016-10" db="EMBL/GenBank/DDBJ databases">
        <authorList>
            <person name="Varghese N."/>
            <person name="Submissions S."/>
        </authorList>
    </citation>
    <scope>NUCLEOTIDE SEQUENCE [LARGE SCALE GENOMIC DNA]</scope>
    <source>
        <strain evidence="5">930I</strain>
    </source>
</reference>
<dbReference type="CDD" id="cd05276">
    <property type="entry name" value="p53_inducible_oxidoreductase"/>
    <property type="match status" value="1"/>
</dbReference>
<dbReference type="RefSeq" id="WP_092614587.1">
    <property type="nucleotide sequence ID" value="NZ_FNCV01000001.1"/>
</dbReference>
<keyword evidence="2" id="KW-0560">Oxidoreductase</keyword>
<gene>
    <name evidence="4" type="ORF">SAMN05421742_101409</name>
</gene>
<dbReference type="Proteomes" id="UP000217076">
    <property type="component" value="Unassembled WGS sequence"/>
</dbReference>
<evidence type="ECO:0000256" key="1">
    <source>
        <dbReference type="ARBA" id="ARBA00022857"/>
    </source>
</evidence>
<dbReference type="PANTHER" id="PTHR48106">
    <property type="entry name" value="QUINONE OXIDOREDUCTASE PIG3-RELATED"/>
    <property type="match status" value="1"/>
</dbReference>
<dbReference type="NCBIfam" id="TIGR02824">
    <property type="entry name" value="quinone_pig3"/>
    <property type="match status" value="1"/>
</dbReference>
<dbReference type="InterPro" id="IPR020843">
    <property type="entry name" value="ER"/>
</dbReference>
<dbReference type="InterPro" id="IPR014189">
    <property type="entry name" value="Quinone_OxRdtase_PIG3"/>
</dbReference>
<sequence length="339" mass="35457">MSDLPERMTFIHLTEAGPADHLVPAEGPLPQPGPGEVLIRVAFAGVNRPDVLQRQGSYPPPPGATDVLGLEVAGTVVAAGPGATRFALGTPVCALVISGGYAAYAVAVESHCLPVPEGFSLAQAAALPETFFTVWSNVFQRGRLAAGETLLVHGGSSGIGTTAIQLAKAFGARVLVTAGSPEKCRACEDLGAERAINYREEAFETVAREVTQGRGVDVILDMVGGAYVPRNLKALADDGRLVQIAYLDSPKVTANFVHLMTRRLTWTGSTLRPQSAEAKAAIAGELADKVWPLLDQGRLAPVIHATFPLAQAAQAHALMESSRHIGKILLECHGEPAAG</sequence>
<dbReference type="InterPro" id="IPR011032">
    <property type="entry name" value="GroES-like_sf"/>
</dbReference>
<dbReference type="Gene3D" id="3.40.50.720">
    <property type="entry name" value="NAD(P)-binding Rossmann-like Domain"/>
    <property type="match status" value="1"/>
</dbReference>
<dbReference type="SUPFAM" id="SSF51735">
    <property type="entry name" value="NAD(P)-binding Rossmann-fold domains"/>
    <property type="match status" value="1"/>
</dbReference>
<keyword evidence="1" id="KW-0521">NADP</keyword>
<dbReference type="SUPFAM" id="SSF50129">
    <property type="entry name" value="GroES-like"/>
    <property type="match status" value="1"/>
</dbReference>
<proteinExistence type="predicted"/>
<dbReference type="PANTHER" id="PTHR48106:SF8">
    <property type="entry name" value="OS02G0805600 PROTEIN"/>
    <property type="match status" value="1"/>
</dbReference>
<dbReference type="AlphaFoldDB" id="A0A1G7UR68"/>
<dbReference type="GO" id="GO:0016651">
    <property type="term" value="F:oxidoreductase activity, acting on NAD(P)H"/>
    <property type="evidence" value="ECO:0007669"/>
    <property type="project" value="TreeGrafter"/>
</dbReference>
<dbReference type="InterPro" id="IPR013154">
    <property type="entry name" value="ADH-like_N"/>
</dbReference>
<name>A0A1G7UR68_9PROT</name>
<dbReference type="InterPro" id="IPR013149">
    <property type="entry name" value="ADH-like_C"/>
</dbReference>
<keyword evidence="5" id="KW-1185">Reference proteome</keyword>
<evidence type="ECO:0000259" key="3">
    <source>
        <dbReference type="SMART" id="SM00829"/>
    </source>
</evidence>
<dbReference type="Pfam" id="PF08240">
    <property type="entry name" value="ADH_N"/>
    <property type="match status" value="1"/>
</dbReference>
<dbReference type="EMBL" id="FNCV01000001">
    <property type="protein sequence ID" value="SDG50042.1"/>
    <property type="molecule type" value="Genomic_DNA"/>
</dbReference>
<dbReference type="OrthoDB" id="9780520at2"/>
<accession>A0A1G7UR68</accession>
<dbReference type="InterPro" id="IPR036291">
    <property type="entry name" value="NAD(P)-bd_dom_sf"/>
</dbReference>
<evidence type="ECO:0000313" key="4">
    <source>
        <dbReference type="EMBL" id="SDG50042.1"/>
    </source>
</evidence>
<evidence type="ECO:0000256" key="2">
    <source>
        <dbReference type="ARBA" id="ARBA00023002"/>
    </source>
</evidence>
<dbReference type="Gene3D" id="3.90.180.10">
    <property type="entry name" value="Medium-chain alcohol dehydrogenases, catalytic domain"/>
    <property type="match status" value="1"/>
</dbReference>
<organism evidence="4 5">
    <name type="scientific">Roseospirillum parvum</name>
    <dbReference type="NCBI Taxonomy" id="83401"/>
    <lineage>
        <taxon>Bacteria</taxon>
        <taxon>Pseudomonadati</taxon>
        <taxon>Pseudomonadota</taxon>
        <taxon>Alphaproteobacteria</taxon>
        <taxon>Rhodospirillales</taxon>
        <taxon>Rhodospirillaceae</taxon>
        <taxon>Roseospirillum</taxon>
    </lineage>
</organism>
<dbReference type="Pfam" id="PF00107">
    <property type="entry name" value="ADH_zinc_N"/>
    <property type="match status" value="1"/>
</dbReference>
<protein>
    <submittedName>
        <fullName evidence="4">Putative NAD(P)H quinone oxidoreductase, PIG3 family</fullName>
    </submittedName>
</protein>
<feature type="domain" description="Enoyl reductase (ER)" evidence="3">
    <location>
        <begin position="17"/>
        <end position="330"/>
    </location>
</feature>